<dbReference type="EMBL" id="SNWD01000005">
    <property type="protein sequence ID" value="TDN83013.1"/>
    <property type="molecule type" value="Genomic_DNA"/>
</dbReference>
<accession>A0A4R6FN88</accession>
<name>A0A4R6FN88_9SPHN</name>
<comment type="caution">
    <text evidence="1">The sequence shown here is derived from an EMBL/GenBank/DDBJ whole genome shotgun (WGS) entry which is preliminary data.</text>
</comment>
<keyword evidence="2" id="KW-1185">Reference proteome</keyword>
<organism evidence="1 2">
    <name type="scientific">Stakelama pacifica</name>
    <dbReference type="NCBI Taxonomy" id="517720"/>
    <lineage>
        <taxon>Bacteria</taxon>
        <taxon>Pseudomonadati</taxon>
        <taxon>Pseudomonadota</taxon>
        <taxon>Alphaproteobacteria</taxon>
        <taxon>Sphingomonadales</taxon>
        <taxon>Sphingomonadaceae</taxon>
        <taxon>Stakelama</taxon>
    </lineage>
</organism>
<dbReference type="RefSeq" id="WP_268237648.1">
    <property type="nucleotide sequence ID" value="NZ_BMLU01000005.1"/>
</dbReference>
<protein>
    <submittedName>
        <fullName evidence="1">Uncharacterized protein</fullName>
    </submittedName>
</protein>
<evidence type="ECO:0000313" key="2">
    <source>
        <dbReference type="Proteomes" id="UP000295493"/>
    </source>
</evidence>
<proteinExistence type="predicted"/>
<dbReference type="AlphaFoldDB" id="A0A4R6FN88"/>
<reference evidence="1 2" key="1">
    <citation type="submission" date="2019-03" db="EMBL/GenBank/DDBJ databases">
        <title>Genomic Encyclopedia of Type Strains, Phase IV (KMG-IV): sequencing the most valuable type-strain genomes for metagenomic binning, comparative biology and taxonomic classification.</title>
        <authorList>
            <person name="Goeker M."/>
        </authorList>
    </citation>
    <scope>NUCLEOTIDE SEQUENCE [LARGE SCALE GENOMIC DNA]</scope>
    <source>
        <strain evidence="1 2">DSM 25059</strain>
    </source>
</reference>
<evidence type="ECO:0000313" key="1">
    <source>
        <dbReference type="EMBL" id="TDN83013.1"/>
    </source>
</evidence>
<sequence length="44" mass="5677">MRFHRKSRSRVQRKFAWLPKKLDNGTTVWLEFYTRWPRYYGEKR</sequence>
<gene>
    <name evidence="1" type="ORF">EV664_105211</name>
</gene>
<dbReference type="Proteomes" id="UP000295493">
    <property type="component" value="Unassembled WGS sequence"/>
</dbReference>